<dbReference type="InParanoid" id="A0A2R2MQF6"/>
<keyword evidence="2" id="KW-0378">Hydrolase</keyword>
<dbReference type="KEGG" id="lak:106170207"/>
<feature type="region of interest" description="Disordered" evidence="4">
    <location>
        <begin position="229"/>
        <end position="264"/>
    </location>
</feature>
<evidence type="ECO:0000256" key="4">
    <source>
        <dbReference type="SAM" id="MobiDB-lite"/>
    </source>
</evidence>
<dbReference type="Pfam" id="PF02383">
    <property type="entry name" value="Syja_N"/>
    <property type="match status" value="1"/>
</dbReference>
<feature type="domain" description="SAC" evidence="5">
    <location>
        <begin position="150"/>
        <end position="561"/>
    </location>
</feature>
<evidence type="ECO:0000256" key="3">
    <source>
        <dbReference type="ARBA" id="ARBA00023136"/>
    </source>
</evidence>
<reference evidence="7" key="1">
    <citation type="submission" date="2025-08" db="UniProtKB">
        <authorList>
            <consortium name="RefSeq"/>
        </authorList>
    </citation>
    <scope>IDENTIFICATION</scope>
    <source>
        <tissue evidence="7">Gonads</tissue>
    </source>
</reference>
<proteinExistence type="predicted"/>
<dbReference type="RefSeq" id="XP_023932242.1">
    <property type="nucleotide sequence ID" value="XM_024076474.1"/>
</dbReference>
<dbReference type="GO" id="GO:0043813">
    <property type="term" value="F:phosphatidylinositol-3,5-bisphosphate 5-phosphatase activity"/>
    <property type="evidence" value="ECO:0007669"/>
    <property type="project" value="InterPro"/>
</dbReference>
<dbReference type="STRING" id="7574.A0A2R2MQF6"/>
<accession>A0A2R2MQF6</accession>
<dbReference type="InterPro" id="IPR043573">
    <property type="entry name" value="Fig4-like"/>
</dbReference>
<gene>
    <name evidence="7" type="primary">LOC106170207</name>
</gene>
<name>A0A2R2MQF6_LINAN</name>
<dbReference type="PANTHER" id="PTHR45738:SF5">
    <property type="entry name" value="POLYPHOSPHOINOSITIDE PHOSPHATASE"/>
    <property type="match status" value="1"/>
</dbReference>
<dbReference type="PANTHER" id="PTHR45738">
    <property type="entry name" value="POLYPHOSPHOINOSITIDE PHOSPHATASE"/>
    <property type="match status" value="1"/>
</dbReference>
<dbReference type="GeneID" id="106170207"/>
<feature type="compositionally biased region" description="Acidic residues" evidence="4">
    <location>
        <begin position="229"/>
        <end position="244"/>
    </location>
</feature>
<feature type="compositionally biased region" description="Acidic residues" evidence="4">
    <location>
        <begin position="773"/>
        <end position="794"/>
    </location>
</feature>
<dbReference type="Proteomes" id="UP000085678">
    <property type="component" value="Unplaced"/>
</dbReference>
<keyword evidence="6" id="KW-1185">Reference proteome</keyword>
<organism evidence="6 7">
    <name type="scientific">Lingula anatina</name>
    <name type="common">Brachiopod</name>
    <name type="synonym">Lingula unguis</name>
    <dbReference type="NCBI Taxonomy" id="7574"/>
    <lineage>
        <taxon>Eukaryota</taxon>
        <taxon>Metazoa</taxon>
        <taxon>Spiralia</taxon>
        <taxon>Lophotrochozoa</taxon>
        <taxon>Brachiopoda</taxon>
        <taxon>Linguliformea</taxon>
        <taxon>Lingulata</taxon>
        <taxon>Lingulida</taxon>
        <taxon>Linguloidea</taxon>
        <taxon>Lingulidae</taxon>
        <taxon>Lingula</taxon>
    </lineage>
</organism>
<evidence type="ECO:0000256" key="2">
    <source>
        <dbReference type="ARBA" id="ARBA00022801"/>
    </source>
</evidence>
<evidence type="ECO:0000313" key="7">
    <source>
        <dbReference type="RefSeq" id="XP_023932242.1"/>
    </source>
</evidence>
<dbReference type="GO" id="GO:0046856">
    <property type="term" value="P:phosphatidylinositol dephosphorylation"/>
    <property type="evidence" value="ECO:0007669"/>
    <property type="project" value="InterPro"/>
</dbReference>
<feature type="region of interest" description="Disordered" evidence="4">
    <location>
        <begin position="753"/>
        <end position="795"/>
    </location>
</feature>
<protein>
    <submittedName>
        <fullName evidence="7">Polyphosphoinositide phosphatase</fullName>
    </submittedName>
</protein>
<evidence type="ECO:0000256" key="1">
    <source>
        <dbReference type="ARBA" id="ARBA00004308"/>
    </source>
</evidence>
<dbReference type="FunCoup" id="A0A2R2MQF6">
    <property type="interactions" value="1610"/>
</dbReference>
<evidence type="ECO:0000313" key="6">
    <source>
        <dbReference type="Proteomes" id="UP000085678"/>
    </source>
</evidence>
<sequence>MERFCISCMQRIVVYETKARYYVVGSNNTESRFRVLKIDRQESRDLVLHDDGLEYTHREIRNLLHMIDSGNRPKEGSKGVVAGLHRAVSAFGIVGFVRFLEGYYMVLITKRRKVAIIGHHTIYKIEDTSMVYIPNERPSHPDESKYVKMFQANDLSSNFYFSYSYDLTHTLQYNLTPSKNLENHFMQENIEEKERKFSVLKPSKYVPESTGEEVEDADTYVPDVQELEIGDTSDDCTSGEDGDANGDSARKKEENNNKTASSQVEDDLVYGVRNEPEDKYVWNSYLLKDFKTQANSDWILYLIHGFIGQMDVIVYGRNIYLTVIARRSTRMAGTRFLKRGVNCMGEVANEVETEQIVHDSTILDLRRARISSFVQLRGSIPLFWSHDLSKVMPKPPIQIDHTDPYGTAPGQHFNKLLRRYGAPIIILNLVKTRENKKRESLISEEFIRVIKYLNQFLPPEHAIEHIGFDMARANKKKNANVMHDLGKIAQWCVRKNGIFSSKPDFHCHQWSQDFRWKSLQGYRDEQGMRQTGVVRTNCVDCLDRTNTAQFAIGKCALAYQISLKCRTTSLLDFVSNGRSHIYLLKQSKSKGIEGKQIVIRSHKSDERINSYFEYYRPFELTRLDDLFAFHMPDSIRNFMPKTNQNFSPFAVRVAPSRRYVYKKNLELVYCTFLLSCGQNSYNVNIYSFGKIKFKSCESLICATASTSTTFLSLHAVFAWYLCCRLALSYQNRHSSKNSSLTRQESSVLIQSTAIDPNPNISGKDSTMSTQSSDSEEDGEEASIEGDVESSDSDESIGMASKSKYISFQSIFPTMEETYGVEITDLTKTDKSVYKRYVQIGENASNNLDYEDGARASTTLIRRSIFTLDSSKEVTPPCISRYSREVYTNCVRVGKEGAQTPSIASLKKYQEYVSFLYR</sequence>
<evidence type="ECO:0000259" key="5">
    <source>
        <dbReference type="PROSITE" id="PS50275"/>
    </source>
</evidence>
<keyword evidence="3" id="KW-0472">Membrane</keyword>
<dbReference type="InterPro" id="IPR002013">
    <property type="entry name" value="SAC_dom"/>
</dbReference>
<comment type="subcellular location">
    <subcellularLocation>
        <location evidence="1">Endomembrane system</location>
    </subcellularLocation>
</comment>
<dbReference type="GO" id="GO:0012505">
    <property type="term" value="C:endomembrane system"/>
    <property type="evidence" value="ECO:0007669"/>
    <property type="project" value="UniProtKB-SubCell"/>
</dbReference>
<dbReference type="AlphaFoldDB" id="A0A2R2MQF6"/>
<feature type="compositionally biased region" description="Polar residues" evidence="4">
    <location>
        <begin position="753"/>
        <end position="770"/>
    </location>
</feature>
<dbReference type="PROSITE" id="PS50275">
    <property type="entry name" value="SAC"/>
    <property type="match status" value="1"/>
</dbReference>
<dbReference type="OrthoDB" id="405996at2759"/>